<name>A0A285MV83_9FLAO</name>
<sequence length="280" mass="30633">MYSSKKYKVMKSLKLGIVLIVSILTGNLTAQETNIDLFSIPLSDSSVPGKLIISQLSGSIDVVAYDGKEVVIKASFENRKEHYGKDHKRNGMKKIKNSSLDISAEEKNNVVRVINEQWNRATNLQVNVPKNFSLKLATVNDGDIYVKGVSGEMEISNVNGEITLESVSGSASTDTVNGDIKVDFNSIANDANMAFSSLNGDLDITFPSTLKADVKAKTDMGEIYTDFDMQISSNQPEVNKNSSSGTYKVKIEQWVRGKINGGGPEMLFKTFNGDILIKSK</sequence>
<reference evidence="2" key="1">
    <citation type="submission" date="2017-09" db="EMBL/GenBank/DDBJ databases">
        <authorList>
            <person name="Varghese N."/>
            <person name="Submissions S."/>
        </authorList>
    </citation>
    <scope>NUCLEOTIDE SEQUENCE [LARGE SCALE GENOMIC DNA]</scope>
    <source>
        <strain evidence="2">DSM 25885</strain>
    </source>
</reference>
<organism evidence="1 2">
    <name type="scientific">Flagellimonas pacifica</name>
    <dbReference type="NCBI Taxonomy" id="1247520"/>
    <lineage>
        <taxon>Bacteria</taxon>
        <taxon>Pseudomonadati</taxon>
        <taxon>Bacteroidota</taxon>
        <taxon>Flavobacteriia</taxon>
        <taxon>Flavobacteriales</taxon>
        <taxon>Flavobacteriaceae</taxon>
        <taxon>Flagellimonas</taxon>
    </lineage>
</organism>
<dbReference type="OrthoDB" id="787698at2"/>
<keyword evidence="2" id="KW-1185">Reference proteome</keyword>
<accession>A0A285MV83</accession>
<protein>
    <submittedName>
        <fullName evidence="1">Putative adhesin</fullName>
    </submittedName>
</protein>
<gene>
    <name evidence="1" type="ORF">SAMN06265377_2925</name>
</gene>
<evidence type="ECO:0000313" key="1">
    <source>
        <dbReference type="EMBL" id="SNZ01094.1"/>
    </source>
</evidence>
<proteinExistence type="predicted"/>
<dbReference type="EMBL" id="OBEH01000004">
    <property type="protein sequence ID" value="SNZ01094.1"/>
    <property type="molecule type" value="Genomic_DNA"/>
</dbReference>
<dbReference type="AlphaFoldDB" id="A0A285MV83"/>
<evidence type="ECO:0000313" key="2">
    <source>
        <dbReference type="Proteomes" id="UP000219048"/>
    </source>
</evidence>
<dbReference type="Proteomes" id="UP000219048">
    <property type="component" value="Unassembled WGS sequence"/>
</dbReference>